<reference evidence="3" key="1">
    <citation type="journal article" date="2014" name="Proc. Natl. Acad. Sci. U.S.A.">
        <title>Extensive sampling of basidiomycete genomes demonstrates inadequacy of the white-rot/brown-rot paradigm for wood decay fungi.</title>
        <authorList>
            <person name="Riley R."/>
            <person name="Salamov A.A."/>
            <person name="Brown D.W."/>
            <person name="Nagy L.G."/>
            <person name="Floudas D."/>
            <person name="Held B.W."/>
            <person name="Levasseur A."/>
            <person name="Lombard V."/>
            <person name="Morin E."/>
            <person name="Otillar R."/>
            <person name="Lindquist E.A."/>
            <person name="Sun H."/>
            <person name="LaButti K.M."/>
            <person name="Schmutz J."/>
            <person name="Jabbour D."/>
            <person name="Luo H."/>
            <person name="Baker S.E."/>
            <person name="Pisabarro A.G."/>
            <person name="Walton J.D."/>
            <person name="Blanchette R.A."/>
            <person name="Henrissat B."/>
            <person name="Martin F."/>
            <person name="Cullen D."/>
            <person name="Hibbett D.S."/>
            <person name="Grigoriev I.V."/>
        </authorList>
    </citation>
    <scope>NUCLEOTIDE SEQUENCE [LARGE SCALE GENOMIC DNA]</scope>
    <source>
        <strain evidence="3">FD-172 SS1</strain>
    </source>
</reference>
<dbReference type="InParanoid" id="A0A067N0N2"/>
<feature type="signal peptide" evidence="1">
    <location>
        <begin position="1"/>
        <end position="18"/>
    </location>
</feature>
<sequence>MRHLVVLCISLFIRFGDETLAPVIVYREMTPTSLDLKRYGPSSDRRPVVYRSGPWTALRLRSALLMELLLRMPSACSFVYI</sequence>
<dbReference type="EMBL" id="KL198016">
    <property type="protein sequence ID" value="KDQ21568.1"/>
    <property type="molecule type" value="Genomic_DNA"/>
</dbReference>
<evidence type="ECO:0008006" key="4">
    <source>
        <dbReference type="Google" id="ProtNLM"/>
    </source>
</evidence>
<keyword evidence="1" id="KW-0732">Signal</keyword>
<gene>
    <name evidence="2" type="ORF">BOTBODRAFT_26003</name>
</gene>
<dbReference type="HOGENOM" id="CLU_2573568_0_0_1"/>
<evidence type="ECO:0000313" key="2">
    <source>
        <dbReference type="EMBL" id="KDQ21568.1"/>
    </source>
</evidence>
<evidence type="ECO:0000256" key="1">
    <source>
        <dbReference type="SAM" id="SignalP"/>
    </source>
</evidence>
<dbReference type="AlphaFoldDB" id="A0A067N0N2"/>
<organism evidence="2 3">
    <name type="scientific">Botryobasidium botryosum (strain FD-172 SS1)</name>
    <dbReference type="NCBI Taxonomy" id="930990"/>
    <lineage>
        <taxon>Eukaryota</taxon>
        <taxon>Fungi</taxon>
        <taxon>Dikarya</taxon>
        <taxon>Basidiomycota</taxon>
        <taxon>Agaricomycotina</taxon>
        <taxon>Agaricomycetes</taxon>
        <taxon>Cantharellales</taxon>
        <taxon>Botryobasidiaceae</taxon>
        <taxon>Botryobasidium</taxon>
    </lineage>
</organism>
<proteinExistence type="predicted"/>
<accession>A0A067N0N2</accession>
<dbReference type="Proteomes" id="UP000027195">
    <property type="component" value="Unassembled WGS sequence"/>
</dbReference>
<evidence type="ECO:0000313" key="3">
    <source>
        <dbReference type="Proteomes" id="UP000027195"/>
    </source>
</evidence>
<protein>
    <recommendedName>
        <fullName evidence="4">Secreted protein</fullName>
    </recommendedName>
</protein>
<name>A0A067N0N2_BOTB1</name>
<feature type="chain" id="PRO_5001641718" description="Secreted protein" evidence="1">
    <location>
        <begin position="19"/>
        <end position="81"/>
    </location>
</feature>
<keyword evidence="3" id="KW-1185">Reference proteome</keyword>